<protein>
    <recommendedName>
        <fullName evidence="8">Abasic site processing protein</fullName>
        <ecNumber evidence="8">3.4.-.-</ecNumber>
    </recommendedName>
</protein>
<dbReference type="PANTHER" id="PTHR13604:SF0">
    <property type="entry name" value="ABASIC SITE PROCESSING PROTEIN HMCES"/>
    <property type="match status" value="1"/>
</dbReference>
<proteinExistence type="inferred from homology"/>
<dbReference type="Pfam" id="PF02586">
    <property type="entry name" value="SRAP"/>
    <property type="match status" value="1"/>
</dbReference>
<keyword evidence="4 8" id="KW-0378">Hydrolase</keyword>
<dbReference type="PANTHER" id="PTHR13604">
    <property type="entry name" value="DC12-RELATED"/>
    <property type="match status" value="1"/>
</dbReference>
<keyword evidence="2 8" id="KW-0645">Protease</keyword>
<keyword evidence="9" id="KW-0614">Plasmid</keyword>
<dbReference type="EC" id="3.4.-.-" evidence="8"/>
<dbReference type="SUPFAM" id="SSF143081">
    <property type="entry name" value="BB1717-like"/>
    <property type="match status" value="1"/>
</dbReference>
<keyword evidence="7" id="KW-0456">Lyase</keyword>
<keyword evidence="5" id="KW-0190">Covalent protein-DNA linkage</keyword>
<evidence type="ECO:0000256" key="5">
    <source>
        <dbReference type="ARBA" id="ARBA00023124"/>
    </source>
</evidence>
<dbReference type="Proteomes" id="UP000000343">
    <property type="component" value="Plasmid pACIX903"/>
</dbReference>
<geneLocation type="plasmid" evidence="9 10">
    <name>pACIX903</name>
</geneLocation>
<evidence type="ECO:0000256" key="2">
    <source>
        <dbReference type="ARBA" id="ARBA00022670"/>
    </source>
</evidence>
<dbReference type="GO" id="GO:0106300">
    <property type="term" value="P:protein-DNA covalent cross-linking repair"/>
    <property type="evidence" value="ECO:0007669"/>
    <property type="project" value="InterPro"/>
</dbReference>
<dbReference type="GO" id="GO:0006508">
    <property type="term" value="P:proteolysis"/>
    <property type="evidence" value="ECO:0007669"/>
    <property type="project" value="UniProtKB-KW"/>
</dbReference>
<evidence type="ECO:0000313" key="10">
    <source>
        <dbReference type="Proteomes" id="UP000000343"/>
    </source>
</evidence>
<evidence type="ECO:0000256" key="1">
    <source>
        <dbReference type="ARBA" id="ARBA00008136"/>
    </source>
</evidence>
<sequence length="222" mass="25103">MCGRYRRKSDKQQIAEAFHVSGPGIDSLMLAPDDDIRPTTFQPIIRADEDGSPMMELARWGFVPFFHKAEKFPPTTFNARAEGIEKAPMWRHSLEAKRCLIPADSFFEWKHIAKKGNPKYEFLVGGGVPFAFAGLWSGWTNPVDKTELHSFTIITTDPNSLLEKYHNRMPVILKPSEYTRWLTGDRVPLELLRPFNAEAMTATCVDPGTAVTAREATLFDSL</sequence>
<gene>
    <name evidence="9" type="ordered locus">AciX9_4400</name>
</gene>
<dbReference type="Gene3D" id="3.90.1680.10">
    <property type="entry name" value="SOS response associated peptidase-like"/>
    <property type="match status" value="1"/>
</dbReference>
<name>E8X7B7_GRATM</name>
<dbReference type="GO" id="GO:0016829">
    <property type="term" value="F:lyase activity"/>
    <property type="evidence" value="ECO:0007669"/>
    <property type="project" value="UniProtKB-KW"/>
</dbReference>
<evidence type="ECO:0000256" key="6">
    <source>
        <dbReference type="ARBA" id="ARBA00023125"/>
    </source>
</evidence>
<comment type="similarity">
    <text evidence="1 8">Belongs to the SOS response-associated peptidase family.</text>
</comment>
<accession>E8X7B7</accession>
<dbReference type="InterPro" id="IPR036590">
    <property type="entry name" value="SRAP-like"/>
</dbReference>
<dbReference type="HOGENOM" id="CLU_035990_6_4_0"/>
<keyword evidence="10" id="KW-1185">Reference proteome</keyword>
<dbReference type="KEGG" id="acm:AciX9_4400"/>
<reference evidence="10" key="1">
    <citation type="submission" date="2011-01" db="EMBL/GenBank/DDBJ databases">
        <title>Complete sequence of plasmid3 of Acidobacterium sp. MP5ACTX9.</title>
        <authorList>
            <consortium name="US DOE Joint Genome Institute"/>
            <person name="Lucas S."/>
            <person name="Copeland A."/>
            <person name="Lapidus A."/>
            <person name="Cheng J.-F."/>
            <person name="Goodwin L."/>
            <person name="Pitluck S."/>
            <person name="Teshima H."/>
            <person name="Detter J.C."/>
            <person name="Han C."/>
            <person name="Tapia R."/>
            <person name="Land M."/>
            <person name="Hauser L."/>
            <person name="Kyrpides N."/>
            <person name="Ivanova N."/>
            <person name="Ovchinnikova G."/>
            <person name="Pagani I."/>
            <person name="Rawat S.R."/>
            <person name="Mannisto M."/>
            <person name="Haggblom M.M."/>
            <person name="Woyke T."/>
        </authorList>
    </citation>
    <scope>NUCLEOTIDE SEQUENCE [LARGE SCALE GENOMIC DNA]</scope>
    <source>
        <strain evidence="10">MP5ACTX9</strain>
        <plasmid evidence="10">Plasmid pACIX903</plasmid>
    </source>
</reference>
<dbReference type="GO" id="GO:0003697">
    <property type="term" value="F:single-stranded DNA binding"/>
    <property type="evidence" value="ECO:0007669"/>
    <property type="project" value="InterPro"/>
</dbReference>
<keyword evidence="6" id="KW-0238">DNA-binding</keyword>
<evidence type="ECO:0000256" key="4">
    <source>
        <dbReference type="ARBA" id="ARBA00022801"/>
    </source>
</evidence>
<dbReference type="InterPro" id="IPR003738">
    <property type="entry name" value="SRAP"/>
</dbReference>
<keyword evidence="3" id="KW-0227">DNA damage</keyword>
<evidence type="ECO:0000313" key="9">
    <source>
        <dbReference type="EMBL" id="ADW71351.1"/>
    </source>
</evidence>
<dbReference type="EMBL" id="CP002483">
    <property type="protein sequence ID" value="ADW71351.1"/>
    <property type="molecule type" value="Genomic_DNA"/>
</dbReference>
<dbReference type="GO" id="GO:0008233">
    <property type="term" value="F:peptidase activity"/>
    <property type="evidence" value="ECO:0007669"/>
    <property type="project" value="UniProtKB-KW"/>
</dbReference>
<organism evidence="10">
    <name type="scientific">Granulicella tundricola (strain ATCC BAA-1859 / DSM 23138 / MP5ACTX9)</name>
    <dbReference type="NCBI Taxonomy" id="1198114"/>
    <lineage>
        <taxon>Bacteria</taxon>
        <taxon>Pseudomonadati</taxon>
        <taxon>Acidobacteriota</taxon>
        <taxon>Terriglobia</taxon>
        <taxon>Terriglobales</taxon>
        <taxon>Acidobacteriaceae</taxon>
        <taxon>Granulicella</taxon>
    </lineage>
</organism>
<evidence type="ECO:0000256" key="7">
    <source>
        <dbReference type="ARBA" id="ARBA00023239"/>
    </source>
</evidence>
<evidence type="ECO:0000256" key="8">
    <source>
        <dbReference type="RuleBase" id="RU364100"/>
    </source>
</evidence>
<evidence type="ECO:0000256" key="3">
    <source>
        <dbReference type="ARBA" id="ARBA00022763"/>
    </source>
</evidence>
<dbReference type="AlphaFoldDB" id="E8X7B7"/>